<feature type="compositionally biased region" description="Low complexity" evidence="1">
    <location>
        <begin position="42"/>
        <end position="63"/>
    </location>
</feature>
<accession>A0AAD7I8B7</accession>
<feature type="region of interest" description="Disordered" evidence="1">
    <location>
        <begin position="42"/>
        <end position="77"/>
    </location>
</feature>
<comment type="caution">
    <text evidence="2">The sequence shown here is derived from an EMBL/GenBank/DDBJ whole genome shotgun (WGS) entry which is preliminary data.</text>
</comment>
<evidence type="ECO:0000313" key="2">
    <source>
        <dbReference type="EMBL" id="KAJ7737337.1"/>
    </source>
</evidence>
<protein>
    <submittedName>
        <fullName evidence="2">Uncharacterized protein</fullName>
    </submittedName>
</protein>
<dbReference type="AlphaFoldDB" id="A0AAD7I8B7"/>
<name>A0AAD7I8B7_9AGAR</name>
<sequence length="77" mass="8549">MNTKKNVFIVGDQQADQINSAILRPHRLDQLIYISLPNDWTSPGLVSSSPPSRPRLTSTSWSRAHTGTVGFQERGSK</sequence>
<reference evidence="2" key="1">
    <citation type="submission" date="2023-03" db="EMBL/GenBank/DDBJ databases">
        <title>Massive genome expansion in bonnet fungi (Mycena s.s.) driven by repeated elements and novel gene families across ecological guilds.</title>
        <authorList>
            <consortium name="Lawrence Berkeley National Laboratory"/>
            <person name="Harder C.B."/>
            <person name="Miyauchi S."/>
            <person name="Viragh M."/>
            <person name="Kuo A."/>
            <person name="Thoen E."/>
            <person name="Andreopoulos B."/>
            <person name="Lu D."/>
            <person name="Skrede I."/>
            <person name="Drula E."/>
            <person name="Henrissat B."/>
            <person name="Morin E."/>
            <person name="Kohler A."/>
            <person name="Barry K."/>
            <person name="LaButti K."/>
            <person name="Morin E."/>
            <person name="Salamov A."/>
            <person name="Lipzen A."/>
            <person name="Mereny Z."/>
            <person name="Hegedus B."/>
            <person name="Baldrian P."/>
            <person name="Stursova M."/>
            <person name="Weitz H."/>
            <person name="Taylor A."/>
            <person name="Grigoriev I.V."/>
            <person name="Nagy L.G."/>
            <person name="Martin F."/>
            <person name="Kauserud H."/>
        </authorList>
    </citation>
    <scope>NUCLEOTIDE SEQUENCE</scope>
    <source>
        <strain evidence="2">CBHHK182m</strain>
    </source>
</reference>
<evidence type="ECO:0000256" key="1">
    <source>
        <dbReference type="SAM" id="MobiDB-lite"/>
    </source>
</evidence>
<gene>
    <name evidence="2" type="ORF">B0H16DRAFT_1572200</name>
</gene>
<keyword evidence="3" id="KW-1185">Reference proteome</keyword>
<organism evidence="2 3">
    <name type="scientific">Mycena metata</name>
    <dbReference type="NCBI Taxonomy" id="1033252"/>
    <lineage>
        <taxon>Eukaryota</taxon>
        <taxon>Fungi</taxon>
        <taxon>Dikarya</taxon>
        <taxon>Basidiomycota</taxon>
        <taxon>Agaricomycotina</taxon>
        <taxon>Agaricomycetes</taxon>
        <taxon>Agaricomycetidae</taxon>
        <taxon>Agaricales</taxon>
        <taxon>Marasmiineae</taxon>
        <taxon>Mycenaceae</taxon>
        <taxon>Mycena</taxon>
    </lineage>
</organism>
<evidence type="ECO:0000313" key="3">
    <source>
        <dbReference type="Proteomes" id="UP001215598"/>
    </source>
</evidence>
<proteinExistence type="predicted"/>
<dbReference type="EMBL" id="JARKIB010000117">
    <property type="protein sequence ID" value="KAJ7737337.1"/>
    <property type="molecule type" value="Genomic_DNA"/>
</dbReference>
<dbReference type="Proteomes" id="UP001215598">
    <property type="component" value="Unassembled WGS sequence"/>
</dbReference>